<feature type="transmembrane region" description="Helical" evidence="1">
    <location>
        <begin position="83"/>
        <end position="105"/>
    </location>
</feature>
<sequence length="754" mass="78811">MTATLLCAALVVVGSLTVGQAVLRLCGASSFSWLSAPVGLSALMVLGSIAVHVPGRANTTALLLGLVIVASVVLQVREPAQRPPLLGLAAALPVLGLVLVPFVAAGHGGILGVSFNNDTAAHLLLAETYGDAAVQRFSELKPVGYPLGPHALMTTVAHVFGVRTDHALTGLTLAVPLLLGWTALGALQHPRRWAAPFVCLVAGMPYLVAAYYGQGAFKELVQALFVLGAAVALAVPPALRARARWVPFAMVLAGTVSVYSTVGMAWPLAFAAVWLAFEALAVLRAGGGLRALLTAARDGLGAVLIGVGVLVAVLLPQLGRILDFVGSDAATIEDSDLGNLVGPLPFGQALGIWDNPDFRFSALNDRAMRLWAAFVGVLLLVALVRAVGRRRLMVPACAATAAAIWAVSDASQSPYVAGKALIIASPLLLLMAAQALVEGDGAIDRRLGRLRLIAPIAAIVLAVGVTDASTSALRFAKVGGTSHADQLRALRSTLDARPTLFLGNDDFLRWELAGVPVEAPFIGFQVLPIRSGKPADALGPFDVDSLEASTLNRFTWVIAPRDATASSVPRQLRPIRRTRDFVLYRRTGTIAEREILPTEGGNGAAPLDCSTPEGLRLSRRTGIAGVRAPAVGVEAPPVPPGGQITVTLQLTAGLWDLVAPYSGPRPLEVRSPGGFARRLEPNLDRGVTRFPIGRLRVRRAGPVGVTFTAMDTPLTASSDVTTVGAVIAVPVAPETRLPLPEACGKLVDWYSFRE</sequence>
<keyword evidence="1" id="KW-0812">Transmembrane</keyword>
<protein>
    <recommendedName>
        <fullName evidence="4">Glycosyltransferase RgtA/B/C/D-like domain-containing protein</fullName>
    </recommendedName>
</protein>
<gene>
    <name evidence="2" type="ORF">C7Y72_09695</name>
</gene>
<evidence type="ECO:0000313" key="2">
    <source>
        <dbReference type="EMBL" id="PTL59902.1"/>
    </source>
</evidence>
<keyword evidence="1" id="KW-0472">Membrane</keyword>
<dbReference type="RefSeq" id="WP_107568546.1">
    <property type="nucleotide sequence ID" value="NZ_PYYB01000001.1"/>
</dbReference>
<proteinExistence type="predicted"/>
<feature type="transmembrane region" description="Helical" evidence="1">
    <location>
        <begin position="368"/>
        <end position="387"/>
    </location>
</feature>
<organism evidence="2 3">
    <name type="scientific">Paraconexibacter algicola</name>
    <dbReference type="NCBI Taxonomy" id="2133960"/>
    <lineage>
        <taxon>Bacteria</taxon>
        <taxon>Bacillati</taxon>
        <taxon>Actinomycetota</taxon>
        <taxon>Thermoleophilia</taxon>
        <taxon>Solirubrobacterales</taxon>
        <taxon>Paraconexibacteraceae</taxon>
        <taxon>Paraconexibacter</taxon>
    </lineage>
</organism>
<keyword evidence="3" id="KW-1185">Reference proteome</keyword>
<keyword evidence="1" id="KW-1133">Transmembrane helix</keyword>
<dbReference type="OrthoDB" id="5242453at2"/>
<feature type="transmembrane region" description="Helical" evidence="1">
    <location>
        <begin position="31"/>
        <end position="53"/>
    </location>
</feature>
<dbReference type="AlphaFoldDB" id="A0A2T4UKX1"/>
<evidence type="ECO:0000313" key="3">
    <source>
        <dbReference type="Proteomes" id="UP000240739"/>
    </source>
</evidence>
<feature type="transmembrane region" description="Helical" evidence="1">
    <location>
        <begin position="245"/>
        <end position="262"/>
    </location>
</feature>
<evidence type="ECO:0008006" key="4">
    <source>
        <dbReference type="Google" id="ProtNLM"/>
    </source>
</evidence>
<evidence type="ECO:0000256" key="1">
    <source>
        <dbReference type="SAM" id="Phobius"/>
    </source>
</evidence>
<reference evidence="2 3" key="1">
    <citation type="submission" date="2018-03" db="EMBL/GenBank/DDBJ databases">
        <title>Aquarubrobacter algicola gen. nov., sp. nov., a novel actinobacterium isolated from shallow eutrophic lake during the end of cyanobacterial harmful algal blooms.</title>
        <authorList>
            <person name="Chun S.J."/>
        </authorList>
    </citation>
    <scope>NUCLEOTIDE SEQUENCE [LARGE SCALE GENOMIC DNA]</scope>
    <source>
        <strain evidence="2 3">Seoho-28</strain>
    </source>
</reference>
<dbReference type="Proteomes" id="UP000240739">
    <property type="component" value="Unassembled WGS sequence"/>
</dbReference>
<accession>A0A2T4UKX1</accession>
<feature type="transmembrane region" description="Helical" evidence="1">
    <location>
        <begin position="60"/>
        <end position="77"/>
    </location>
</feature>
<dbReference type="EMBL" id="PYYB01000001">
    <property type="protein sequence ID" value="PTL59902.1"/>
    <property type="molecule type" value="Genomic_DNA"/>
</dbReference>
<feature type="transmembrane region" description="Helical" evidence="1">
    <location>
        <begin position="299"/>
        <end position="318"/>
    </location>
</feature>
<comment type="caution">
    <text evidence="2">The sequence shown here is derived from an EMBL/GenBank/DDBJ whole genome shotgun (WGS) entry which is preliminary data.</text>
</comment>
<feature type="transmembrane region" description="Helical" evidence="1">
    <location>
        <begin position="194"/>
        <end position="214"/>
    </location>
</feature>
<feature type="transmembrane region" description="Helical" evidence="1">
    <location>
        <begin position="420"/>
        <end position="437"/>
    </location>
</feature>
<name>A0A2T4UKX1_9ACTN</name>
<feature type="transmembrane region" description="Helical" evidence="1">
    <location>
        <begin position="220"/>
        <end position="238"/>
    </location>
</feature>
<feature type="transmembrane region" description="Helical" evidence="1">
    <location>
        <begin position="167"/>
        <end position="187"/>
    </location>
</feature>
<feature type="transmembrane region" description="Helical" evidence="1">
    <location>
        <begin position="268"/>
        <end position="287"/>
    </location>
</feature>